<dbReference type="EMBL" id="JBHSWE010000001">
    <property type="protein sequence ID" value="MFC6671911.1"/>
    <property type="molecule type" value="Genomic_DNA"/>
</dbReference>
<name>A0ABW2A374_9GAMM</name>
<evidence type="ECO:0000313" key="2">
    <source>
        <dbReference type="Proteomes" id="UP001596422"/>
    </source>
</evidence>
<dbReference type="Proteomes" id="UP001596422">
    <property type="component" value="Unassembled WGS sequence"/>
</dbReference>
<dbReference type="Gene3D" id="2.60.40.3230">
    <property type="match status" value="1"/>
</dbReference>
<comment type="caution">
    <text evidence="1">The sequence shown here is derived from an EMBL/GenBank/DDBJ whole genome shotgun (WGS) entry which is preliminary data.</text>
</comment>
<dbReference type="CDD" id="cd09030">
    <property type="entry name" value="DUF1425"/>
    <property type="match status" value="1"/>
</dbReference>
<keyword evidence="2" id="KW-1185">Reference proteome</keyword>
<sequence length="118" mass="12927">MQPPQPTFPQLNLGPAAGRYLQIESVQQGITPGKLLQAGVRLSNNGLSEQILRYRFVWFDARGFEIPGLSSRWQQTLMRPAEPLSLSGIAGSPDATAFRIDLFDLDSPTAPTTQGSDR</sequence>
<dbReference type="InterPro" id="IPR038483">
    <property type="entry name" value="YcfL-like_sf"/>
</dbReference>
<accession>A0ABW2A374</accession>
<evidence type="ECO:0000313" key="1">
    <source>
        <dbReference type="EMBL" id="MFC6671911.1"/>
    </source>
</evidence>
<dbReference type="InterPro" id="IPR010824">
    <property type="entry name" value="DUF1425"/>
</dbReference>
<dbReference type="RefSeq" id="WP_379910388.1">
    <property type="nucleotide sequence ID" value="NZ_JBHSWE010000001.1"/>
</dbReference>
<reference evidence="2" key="1">
    <citation type="journal article" date="2019" name="Int. J. Syst. Evol. Microbiol.">
        <title>The Global Catalogue of Microorganisms (GCM) 10K type strain sequencing project: providing services to taxonomists for standard genome sequencing and annotation.</title>
        <authorList>
            <consortium name="The Broad Institute Genomics Platform"/>
            <consortium name="The Broad Institute Genome Sequencing Center for Infectious Disease"/>
            <person name="Wu L."/>
            <person name="Ma J."/>
        </authorList>
    </citation>
    <scope>NUCLEOTIDE SEQUENCE [LARGE SCALE GENOMIC DNA]</scope>
    <source>
        <strain evidence="2">NBRC 111756</strain>
    </source>
</reference>
<dbReference type="Pfam" id="PF07233">
    <property type="entry name" value="DUF1425"/>
    <property type="match status" value="1"/>
</dbReference>
<proteinExistence type="predicted"/>
<gene>
    <name evidence="1" type="ORF">ACFQDL_18965</name>
</gene>
<protein>
    <submittedName>
        <fullName evidence="1">DUF1425 domain-containing protein</fullName>
    </submittedName>
</protein>
<organism evidence="1 2">
    <name type="scientific">Marinobacterium aestuariivivens</name>
    <dbReference type="NCBI Taxonomy" id="1698799"/>
    <lineage>
        <taxon>Bacteria</taxon>
        <taxon>Pseudomonadati</taxon>
        <taxon>Pseudomonadota</taxon>
        <taxon>Gammaproteobacteria</taxon>
        <taxon>Oceanospirillales</taxon>
        <taxon>Oceanospirillaceae</taxon>
        <taxon>Marinobacterium</taxon>
    </lineage>
</organism>